<dbReference type="SMART" id="SM00591">
    <property type="entry name" value="RWD"/>
    <property type="match status" value="1"/>
</dbReference>
<evidence type="ECO:0000313" key="8">
    <source>
        <dbReference type="Ensembl" id="ENSSORP00005000099.1"/>
    </source>
</evidence>
<dbReference type="Proteomes" id="UP000472271">
    <property type="component" value="Chromosome 3"/>
</dbReference>
<comment type="subcellular location">
    <subcellularLocation>
        <location evidence="2">Cytoplasm</location>
    </subcellularLocation>
    <subcellularLocation>
        <location evidence="1">Nucleus</location>
    </subcellularLocation>
</comment>
<dbReference type="InterPro" id="IPR006575">
    <property type="entry name" value="RWD_dom"/>
</dbReference>
<dbReference type="OrthoDB" id="167315at2759"/>
<comment type="function">
    <text evidence="6">Enhancer of SUMO conjugation. Increases SUMO conjugation to proteins by promoting the: binding of E1 and E2 enzymes, thioester linkage between SUMO and ube2i/ubc9 and transfer of SUMO to specific target proteins which include hif1a, pias, nfkbia, nr3c1 and top1. Has no effect on ubiquitination.</text>
</comment>
<dbReference type="GO" id="GO:0010468">
    <property type="term" value="P:regulation of gene expression"/>
    <property type="evidence" value="ECO:0007669"/>
    <property type="project" value="UniProtKB-ARBA"/>
</dbReference>
<gene>
    <name evidence="8" type="primary">rwdd3</name>
</gene>
<dbReference type="PANTHER" id="PTHR15628">
    <property type="entry name" value="RWD DOMAIN-CONTAINING PROTEIN 3"/>
    <property type="match status" value="1"/>
</dbReference>
<keyword evidence="4" id="KW-0963">Cytoplasm</keyword>
<evidence type="ECO:0000313" key="9">
    <source>
        <dbReference type="Proteomes" id="UP000472271"/>
    </source>
</evidence>
<dbReference type="InParanoid" id="A0A672Y8L2"/>
<accession>A0A672Y8L2</accession>
<feature type="domain" description="RWD" evidence="7">
    <location>
        <begin position="7"/>
        <end position="110"/>
    </location>
</feature>
<sequence>MTEAALEEVSVLSAIYCGEGEFKLIQQSAHDGIMVQISSSVRGHSVNLLFHMPPGYPACPPDISVSSSGLSRTQCHSIRQKLLDQAAALPPDEPMVHQLVECLQSVEVTEAHRGHEQEVRPSEQEQGEEEWTAVLALDHMRSRNRYITLLEHWSKQLQLTGTLLLGRNILIILQGSRASIKEFCCLLKTVKVDVDSSGKKCKERMMKVLTEAPSLSSHEHRLQGFVVKDYQSASELTAAFQEVHMMDVYQQILLSL</sequence>
<evidence type="ECO:0000256" key="3">
    <source>
        <dbReference type="ARBA" id="ARBA00015444"/>
    </source>
</evidence>
<dbReference type="FunCoup" id="A0A672Y8L2">
    <property type="interactions" value="435"/>
</dbReference>
<dbReference type="GO" id="GO:0033235">
    <property type="term" value="P:positive regulation of protein sumoylation"/>
    <property type="evidence" value="ECO:0007669"/>
    <property type="project" value="InterPro"/>
</dbReference>
<organism evidence="8 9">
    <name type="scientific">Sphaeramia orbicularis</name>
    <name type="common">orbiculate cardinalfish</name>
    <dbReference type="NCBI Taxonomy" id="375764"/>
    <lineage>
        <taxon>Eukaryota</taxon>
        <taxon>Metazoa</taxon>
        <taxon>Chordata</taxon>
        <taxon>Craniata</taxon>
        <taxon>Vertebrata</taxon>
        <taxon>Euteleostomi</taxon>
        <taxon>Actinopterygii</taxon>
        <taxon>Neopterygii</taxon>
        <taxon>Teleostei</taxon>
        <taxon>Neoteleostei</taxon>
        <taxon>Acanthomorphata</taxon>
        <taxon>Gobiaria</taxon>
        <taxon>Kurtiformes</taxon>
        <taxon>Apogonoidei</taxon>
        <taxon>Apogonidae</taxon>
        <taxon>Apogoninae</taxon>
        <taxon>Sphaeramia</taxon>
    </lineage>
</organism>
<reference evidence="8" key="3">
    <citation type="submission" date="2025-09" db="UniProtKB">
        <authorList>
            <consortium name="Ensembl"/>
        </authorList>
    </citation>
    <scope>IDENTIFICATION</scope>
</reference>
<reference evidence="8" key="2">
    <citation type="submission" date="2025-08" db="UniProtKB">
        <authorList>
            <consortium name="Ensembl"/>
        </authorList>
    </citation>
    <scope>IDENTIFICATION</scope>
</reference>
<reference evidence="8" key="1">
    <citation type="submission" date="2019-06" db="EMBL/GenBank/DDBJ databases">
        <authorList>
            <consortium name="Wellcome Sanger Institute Data Sharing"/>
        </authorList>
    </citation>
    <scope>NUCLEOTIDE SEQUENCE [LARGE SCALE GENOMIC DNA]</scope>
</reference>
<dbReference type="GO" id="GO:0033554">
    <property type="term" value="P:cellular response to stress"/>
    <property type="evidence" value="ECO:0007669"/>
    <property type="project" value="UniProtKB-ARBA"/>
</dbReference>
<dbReference type="Gene3D" id="3.10.110.10">
    <property type="entry name" value="Ubiquitin Conjugating Enzyme"/>
    <property type="match status" value="1"/>
</dbReference>
<dbReference type="GO" id="GO:1902073">
    <property type="term" value="P:positive regulation of hypoxia-inducible factor-1alpha signaling pathway"/>
    <property type="evidence" value="ECO:0007669"/>
    <property type="project" value="InterPro"/>
</dbReference>
<evidence type="ECO:0000259" key="7">
    <source>
        <dbReference type="PROSITE" id="PS50908"/>
    </source>
</evidence>
<dbReference type="Pfam" id="PF05773">
    <property type="entry name" value="RWD"/>
    <property type="match status" value="1"/>
</dbReference>
<keyword evidence="5" id="KW-0539">Nucleus</keyword>
<dbReference type="PROSITE" id="PS50908">
    <property type="entry name" value="RWD"/>
    <property type="match status" value="1"/>
</dbReference>
<dbReference type="AlphaFoldDB" id="A0A672Y8L2"/>
<dbReference type="GO" id="GO:0005634">
    <property type="term" value="C:nucleus"/>
    <property type="evidence" value="ECO:0007669"/>
    <property type="project" value="UniProtKB-SubCell"/>
</dbReference>
<evidence type="ECO:0000256" key="4">
    <source>
        <dbReference type="ARBA" id="ARBA00022490"/>
    </source>
</evidence>
<keyword evidence="9" id="KW-1185">Reference proteome</keyword>
<dbReference type="FunFam" id="3.10.110.10:FF:000050">
    <property type="entry name" value="eIF-2-alpha kinase GCN2"/>
    <property type="match status" value="1"/>
</dbReference>
<evidence type="ECO:0000256" key="6">
    <source>
        <dbReference type="ARBA" id="ARBA00053748"/>
    </source>
</evidence>
<dbReference type="SUPFAM" id="SSF54495">
    <property type="entry name" value="UBC-like"/>
    <property type="match status" value="1"/>
</dbReference>
<dbReference type="Ensembl" id="ENSSORT00005000114.1">
    <property type="protein sequence ID" value="ENSSORP00005000099.1"/>
    <property type="gene ID" value="ENSSORG00005000083.1"/>
</dbReference>
<dbReference type="RefSeq" id="XP_030016140.1">
    <property type="nucleotide sequence ID" value="XM_030160280.1"/>
</dbReference>
<dbReference type="PANTHER" id="PTHR15628:SF1">
    <property type="entry name" value="RWD DOMAIN-CONTAINING PROTEIN 3"/>
    <property type="match status" value="1"/>
</dbReference>
<proteinExistence type="predicted"/>
<dbReference type="GeneID" id="115437137"/>
<dbReference type="CTD" id="25950"/>
<dbReference type="GO" id="GO:0005737">
    <property type="term" value="C:cytoplasm"/>
    <property type="evidence" value="ECO:0007669"/>
    <property type="project" value="UniProtKB-SubCell"/>
</dbReference>
<evidence type="ECO:0000256" key="2">
    <source>
        <dbReference type="ARBA" id="ARBA00004496"/>
    </source>
</evidence>
<evidence type="ECO:0000256" key="1">
    <source>
        <dbReference type="ARBA" id="ARBA00004123"/>
    </source>
</evidence>
<protein>
    <recommendedName>
        <fullName evidence="3">RWD domain-containing protein 3</fullName>
    </recommendedName>
</protein>
<dbReference type="InterPro" id="IPR016135">
    <property type="entry name" value="UBQ-conjugating_enzyme/RWD"/>
</dbReference>
<evidence type="ECO:0000256" key="5">
    <source>
        <dbReference type="ARBA" id="ARBA00023242"/>
    </source>
</evidence>
<name>A0A672Y8L2_9TELE</name>
<dbReference type="InterPro" id="IPR038840">
    <property type="entry name" value="RWDD3"/>
</dbReference>